<gene>
    <name evidence="1" type="ORF">RRH01S_01_05270</name>
</gene>
<proteinExistence type="predicted"/>
<name>A0AA87Q1U5_RHIRH</name>
<reference evidence="1 2" key="1">
    <citation type="submission" date="2014-05" db="EMBL/GenBank/DDBJ databases">
        <title>Whole genome shotgun sequence of Rhizobium rhizogenes NBRC 13257.</title>
        <authorList>
            <person name="Katano-Makiyama Y."/>
            <person name="Hosoyama A."/>
            <person name="Hashimoto M."/>
            <person name="Hosoyama Y."/>
            <person name="Noguchi M."/>
            <person name="Tsuchikane K."/>
            <person name="Kimura A."/>
            <person name="Ohji S."/>
            <person name="Ichikawa N."/>
            <person name="Yamazoe A."/>
            <person name="Fujita N."/>
        </authorList>
    </citation>
    <scope>NUCLEOTIDE SEQUENCE [LARGE SCALE GENOMIC DNA]</scope>
    <source>
        <strain evidence="1 2">NBRC 13257</strain>
    </source>
</reference>
<comment type="caution">
    <text evidence="1">The sequence shown here is derived from an EMBL/GenBank/DDBJ whole genome shotgun (WGS) entry which is preliminary data.</text>
</comment>
<organism evidence="1 2">
    <name type="scientific">Rhizobium rhizogenes NBRC 13257</name>
    <dbReference type="NCBI Taxonomy" id="1220581"/>
    <lineage>
        <taxon>Bacteria</taxon>
        <taxon>Pseudomonadati</taxon>
        <taxon>Pseudomonadota</taxon>
        <taxon>Alphaproteobacteria</taxon>
        <taxon>Hyphomicrobiales</taxon>
        <taxon>Rhizobiaceae</taxon>
        <taxon>Rhizobium/Agrobacterium group</taxon>
        <taxon>Rhizobium</taxon>
    </lineage>
</organism>
<sequence length="71" mass="7703">MCPMSAEAAVIPEEPEFDPIEAILAAHSGDARAAIEDLVHRIQHLRHQLSLASGVMSRGITRGWTPSLDQT</sequence>
<evidence type="ECO:0000313" key="1">
    <source>
        <dbReference type="EMBL" id="GAJ91056.1"/>
    </source>
</evidence>
<evidence type="ECO:0000313" key="2">
    <source>
        <dbReference type="Proteomes" id="UP000026941"/>
    </source>
</evidence>
<accession>A0AA87Q1U5</accession>
<dbReference type="EMBL" id="BAYX01000001">
    <property type="protein sequence ID" value="GAJ91056.1"/>
    <property type="molecule type" value="Genomic_DNA"/>
</dbReference>
<protein>
    <submittedName>
        <fullName evidence="1">Uncharacterized protein</fullName>
    </submittedName>
</protein>
<dbReference type="AlphaFoldDB" id="A0AA87Q1U5"/>
<dbReference type="Proteomes" id="UP000026941">
    <property type="component" value="Unassembled WGS sequence"/>
</dbReference>